<dbReference type="InterPro" id="IPR036390">
    <property type="entry name" value="WH_DNA-bd_sf"/>
</dbReference>
<dbReference type="Proteomes" id="UP000240509">
    <property type="component" value="Unassembled WGS sequence"/>
</dbReference>
<comment type="caution">
    <text evidence="6">The sequence shown here is derived from an EMBL/GenBank/DDBJ whole genome shotgun (WGS) entry which is preliminary data.</text>
</comment>
<dbReference type="SUPFAM" id="SSF46785">
    <property type="entry name" value="Winged helix' DNA-binding domain"/>
    <property type="match status" value="1"/>
</dbReference>
<dbReference type="InterPro" id="IPR029016">
    <property type="entry name" value="GAF-like_dom_sf"/>
</dbReference>
<evidence type="ECO:0000256" key="3">
    <source>
        <dbReference type="ARBA" id="ARBA00023163"/>
    </source>
</evidence>
<dbReference type="EMBL" id="PZJJ01000046">
    <property type="protein sequence ID" value="PTL37523.1"/>
    <property type="molecule type" value="Genomic_DNA"/>
</dbReference>
<evidence type="ECO:0000256" key="2">
    <source>
        <dbReference type="ARBA" id="ARBA00023125"/>
    </source>
</evidence>
<dbReference type="PROSITE" id="PS51077">
    <property type="entry name" value="HTH_ICLR"/>
    <property type="match status" value="1"/>
</dbReference>
<dbReference type="PANTHER" id="PTHR30136:SF34">
    <property type="entry name" value="TRANSCRIPTIONAL REGULATOR"/>
    <property type="match status" value="1"/>
</dbReference>
<dbReference type="InterPro" id="IPR050707">
    <property type="entry name" value="HTH_MetabolicPath_Reg"/>
</dbReference>
<dbReference type="SMART" id="SM00346">
    <property type="entry name" value="HTH_ICLR"/>
    <property type="match status" value="1"/>
</dbReference>
<proteinExistence type="predicted"/>
<dbReference type="NCBIfam" id="TIGR02431">
    <property type="entry name" value="pcaR_pcaU"/>
    <property type="match status" value="1"/>
</dbReference>
<dbReference type="PANTHER" id="PTHR30136">
    <property type="entry name" value="HELIX-TURN-HELIX TRANSCRIPTIONAL REGULATOR, ICLR FAMILY"/>
    <property type="match status" value="1"/>
</dbReference>
<dbReference type="GO" id="GO:0045893">
    <property type="term" value="P:positive regulation of DNA-templated transcription"/>
    <property type="evidence" value="ECO:0007669"/>
    <property type="project" value="InterPro"/>
</dbReference>
<dbReference type="Gene3D" id="3.30.450.40">
    <property type="match status" value="1"/>
</dbReference>
<evidence type="ECO:0000259" key="5">
    <source>
        <dbReference type="PROSITE" id="PS51078"/>
    </source>
</evidence>
<dbReference type="InterPro" id="IPR014757">
    <property type="entry name" value="Tscrpt_reg_IclR_C"/>
</dbReference>
<evidence type="ECO:0000313" key="6">
    <source>
        <dbReference type="EMBL" id="PTL37523.1"/>
    </source>
</evidence>
<dbReference type="OrthoDB" id="9778379at2"/>
<dbReference type="InterPro" id="IPR036388">
    <property type="entry name" value="WH-like_DNA-bd_sf"/>
</dbReference>
<reference evidence="6 7" key="1">
    <citation type="submission" date="2018-03" db="EMBL/GenBank/DDBJ databases">
        <title>Alkalicoccus saliphilus sp. nov., isolated from a mineral pool.</title>
        <authorList>
            <person name="Zhao B."/>
        </authorList>
    </citation>
    <scope>NUCLEOTIDE SEQUENCE [LARGE SCALE GENOMIC DNA]</scope>
    <source>
        <strain evidence="6 7">6AG</strain>
    </source>
</reference>
<keyword evidence="1" id="KW-0805">Transcription regulation</keyword>
<evidence type="ECO:0000313" key="7">
    <source>
        <dbReference type="Proteomes" id="UP000240509"/>
    </source>
</evidence>
<evidence type="ECO:0000256" key="1">
    <source>
        <dbReference type="ARBA" id="ARBA00023015"/>
    </source>
</evidence>
<dbReference type="InterPro" id="IPR005471">
    <property type="entry name" value="Tscrpt_reg_IclR_N"/>
</dbReference>
<protein>
    <submittedName>
        <fullName evidence="6">IclR family transcriptional regulator</fullName>
    </submittedName>
</protein>
<dbReference type="Pfam" id="PF09339">
    <property type="entry name" value="HTH_IclR"/>
    <property type="match status" value="1"/>
</dbReference>
<organism evidence="6 7">
    <name type="scientific">Alkalicoccus saliphilus</name>
    <dbReference type="NCBI Taxonomy" id="200989"/>
    <lineage>
        <taxon>Bacteria</taxon>
        <taxon>Bacillati</taxon>
        <taxon>Bacillota</taxon>
        <taxon>Bacilli</taxon>
        <taxon>Bacillales</taxon>
        <taxon>Bacillaceae</taxon>
        <taxon>Alkalicoccus</taxon>
    </lineage>
</organism>
<feature type="domain" description="IclR-ED" evidence="5">
    <location>
        <begin position="67"/>
        <end position="251"/>
    </location>
</feature>
<feature type="domain" description="HTH iclR-type" evidence="4">
    <location>
        <begin position="7"/>
        <end position="66"/>
    </location>
</feature>
<name>A0A2T4U2A6_9BACI</name>
<keyword evidence="2" id="KW-0238">DNA-binding</keyword>
<sequence length="254" mass="28583">MKESDYLKTLERGINVIKSFQHAPHLTISESAKICGLSRPVTRRVLLTLQKLGYATSRDGKFSLTPRMLSLGYSYLFSLNIWETATPSLEALSEKIQESSSLCKLDDTEVVYVARVPVNKIMSHSLAIGTRLPAYATSMGKVLLAYSTNEQIDRYFQKAELKPFTDKTIIEEEKIREELKNIRQNGWAFSRDQLEIGLMSIAAPVRDVRGEVVAAVNCSTHSGRSSREKVEKEFLPLLLEAAESISKSIDFEIF</sequence>
<dbReference type="SUPFAM" id="SSF55781">
    <property type="entry name" value="GAF domain-like"/>
    <property type="match status" value="1"/>
</dbReference>
<gene>
    <name evidence="6" type="ORF">C6Y45_16115</name>
</gene>
<evidence type="ECO:0000259" key="4">
    <source>
        <dbReference type="PROSITE" id="PS51077"/>
    </source>
</evidence>
<dbReference type="GO" id="GO:0003677">
    <property type="term" value="F:DNA binding"/>
    <property type="evidence" value="ECO:0007669"/>
    <property type="project" value="UniProtKB-KW"/>
</dbReference>
<dbReference type="Pfam" id="PF01614">
    <property type="entry name" value="IclR_C"/>
    <property type="match status" value="1"/>
</dbReference>
<dbReference type="AlphaFoldDB" id="A0A2T4U2A6"/>
<dbReference type="GO" id="GO:0046278">
    <property type="term" value="P:3,4-dihydroxybenzoate metabolic process"/>
    <property type="evidence" value="ECO:0007669"/>
    <property type="project" value="InterPro"/>
</dbReference>
<keyword evidence="7" id="KW-1185">Reference proteome</keyword>
<dbReference type="PROSITE" id="PS51078">
    <property type="entry name" value="ICLR_ED"/>
    <property type="match status" value="1"/>
</dbReference>
<keyword evidence="3" id="KW-0804">Transcription</keyword>
<dbReference type="GO" id="GO:0003700">
    <property type="term" value="F:DNA-binding transcription factor activity"/>
    <property type="evidence" value="ECO:0007669"/>
    <property type="project" value="TreeGrafter"/>
</dbReference>
<accession>A0A2T4U2A6</accession>
<dbReference type="Gene3D" id="1.10.10.10">
    <property type="entry name" value="Winged helix-like DNA-binding domain superfamily/Winged helix DNA-binding domain"/>
    <property type="match status" value="1"/>
</dbReference>
<dbReference type="GO" id="GO:0045892">
    <property type="term" value="P:negative regulation of DNA-templated transcription"/>
    <property type="evidence" value="ECO:0007669"/>
    <property type="project" value="TreeGrafter"/>
</dbReference>
<dbReference type="InterPro" id="IPR012794">
    <property type="entry name" value="PcaR_PcaU"/>
</dbReference>